<evidence type="ECO:0000256" key="2">
    <source>
        <dbReference type="ARBA" id="ARBA00022737"/>
    </source>
</evidence>
<dbReference type="SUPFAM" id="SSF50978">
    <property type="entry name" value="WD40 repeat-like"/>
    <property type="match status" value="1"/>
</dbReference>
<keyword evidence="1 4" id="KW-0853">WD repeat</keyword>
<dbReference type="SMART" id="SM00320">
    <property type="entry name" value="WD40"/>
    <property type="match status" value="7"/>
</dbReference>
<evidence type="ECO:0000313" key="6">
    <source>
        <dbReference type="Proteomes" id="UP000298663"/>
    </source>
</evidence>
<dbReference type="PANTHER" id="PTHR19920:SF0">
    <property type="entry name" value="CYTOSOLIC IRON-SULFUR PROTEIN ASSEMBLY PROTEIN CIAO1-RELATED"/>
    <property type="match status" value="1"/>
</dbReference>
<comment type="similarity">
    <text evidence="3">Belongs to the WD repeat CIA1 family.</text>
</comment>
<dbReference type="Pfam" id="PF00400">
    <property type="entry name" value="WD40"/>
    <property type="match status" value="5"/>
</dbReference>
<comment type="caution">
    <text evidence="5">The sequence shown here is derived from an EMBL/GenBank/DDBJ whole genome shotgun (WGS) entry which is preliminary data.</text>
</comment>
<reference evidence="5 6" key="1">
    <citation type="journal article" date="2015" name="Genome Biol.">
        <title>Comparative genomics of Steinernema reveals deeply conserved gene regulatory networks.</title>
        <authorList>
            <person name="Dillman A.R."/>
            <person name="Macchietto M."/>
            <person name="Porter C.F."/>
            <person name="Rogers A."/>
            <person name="Williams B."/>
            <person name="Antoshechkin I."/>
            <person name="Lee M.M."/>
            <person name="Goodwin Z."/>
            <person name="Lu X."/>
            <person name="Lewis E.E."/>
            <person name="Goodrich-Blair H."/>
            <person name="Stock S.P."/>
            <person name="Adams B.J."/>
            <person name="Sternberg P.W."/>
            <person name="Mortazavi A."/>
        </authorList>
    </citation>
    <scope>NUCLEOTIDE SEQUENCE [LARGE SCALE GENOMIC DNA]</scope>
    <source>
        <strain evidence="5 6">ALL</strain>
    </source>
</reference>
<sequence>MASLKVIQRLEHSDAAGARRTWAARWNHSGTLLASCGEDKSVKIWHRSAEKNELTPLSTISGDHSRSVRYVEFSPCGSYLVTVGFDAVIFVYQYSKGDFEEITQMEGHENEIKCCAFSPSGTHLASCSRDKSVWFWRMDDDDDFQVTSVLQPHTGDVKFVTWHPSEDLLVSCSYDCSIKFYRFDGEEWVTQQRIENAHDSTVWSASFDFTGNYLATSGADRRVNIWKRISDNSTTSVSTSSWQKICQFEVNRRWPLYSISWNHVNDLLAVGGGDSRVRLLQFDRESETLTEVSSLGVEDEVNNVSWNPAESSLLAVSCDDGSVVICELQQ</sequence>
<dbReference type="STRING" id="34508.A0A4U5P904"/>
<dbReference type="InterPro" id="IPR036322">
    <property type="entry name" value="WD40_repeat_dom_sf"/>
</dbReference>
<evidence type="ECO:0000313" key="5">
    <source>
        <dbReference type="EMBL" id="TKR92762.1"/>
    </source>
</evidence>
<dbReference type="InterPro" id="IPR015943">
    <property type="entry name" value="WD40/YVTN_repeat-like_dom_sf"/>
</dbReference>
<accession>A0A4U5P904</accession>
<evidence type="ECO:0000256" key="3">
    <source>
        <dbReference type="HAMAP-Rule" id="MF_03037"/>
    </source>
</evidence>
<dbReference type="CDD" id="cd00200">
    <property type="entry name" value="WD40"/>
    <property type="match status" value="1"/>
</dbReference>
<name>A0A4U5P904_STECR</name>
<evidence type="ECO:0000256" key="4">
    <source>
        <dbReference type="PROSITE-ProRule" id="PRU00221"/>
    </source>
</evidence>
<dbReference type="EMBL" id="AZBU02000002">
    <property type="protein sequence ID" value="TKR92762.1"/>
    <property type="molecule type" value="Genomic_DNA"/>
</dbReference>
<dbReference type="GO" id="GO:0016226">
    <property type="term" value="P:iron-sulfur cluster assembly"/>
    <property type="evidence" value="ECO:0007669"/>
    <property type="project" value="UniProtKB-UniRule"/>
</dbReference>
<proteinExistence type="inferred from homology"/>
<organism evidence="5 6">
    <name type="scientific">Steinernema carpocapsae</name>
    <name type="common">Entomopathogenic nematode</name>
    <dbReference type="NCBI Taxonomy" id="34508"/>
    <lineage>
        <taxon>Eukaryota</taxon>
        <taxon>Metazoa</taxon>
        <taxon>Ecdysozoa</taxon>
        <taxon>Nematoda</taxon>
        <taxon>Chromadorea</taxon>
        <taxon>Rhabditida</taxon>
        <taxon>Tylenchina</taxon>
        <taxon>Panagrolaimomorpha</taxon>
        <taxon>Strongyloidoidea</taxon>
        <taxon>Steinernematidae</taxon>
        <taxon>Steinernema</taxon>
    </lineage>
</organism>
<reference evidence="5 6" key="2">
    <citation type="journal article" date="2019" name="G3 (Bethesda)">
        <title>Hybrid Assembly of the Genome of the Entomopathogenic Nematode Steinernema carpocapsae Identifies the X-Chromosome.</title>
        <authorList>
            <person name="Serra L."/>
            <person name="Macchietto M."/>
            <person name="Macias-Munoz A."/>
            <person name="McGill C.J."/>
            <person name="Rodriguez I.M."/>
            <person name="Rodriguez B."/>
            <person name="Murad R."/>
            <person name="Mortazavi A."/>
        </authorList>
    </citation>
    <scope>NUCLEOTIDE SEQUENCE [LARGE SCALE GENOMIC DNA]</scope>
    <source>
        <strain evidence="5 6">ALL</strain>
    </source>
</reference>
<dbReference type="Gene3D" id="2.130.10.10">
    <property type="entry name" value="YVTN repeat-like/Quinoprotein amine dehydrogenase"/>
    <property type="match status" value="1"/>
</dbReference>
<dbReference type="PANTHER" id="PTHR19920">
    <property type="entry name" value="WD40 PROTEIN CIAO1"/>
    <property type="match status" value="1"/>
</dbReference>
<feature type="repeat" description="WD" evidence="4">
    <location>
        <begin position="105"/>
        <end position="146"/>
    </location>
</feature>
<keyword evidence="2" id="KW-0677">Repeat</keyword>
<feature type="repeat" description="WD" evidence="4">
    <location>
        <begin position="195"/>
        <end position="236"/>
    </location>
</feature>
<dbReference type="InterPro" id="IPR028608">
    <property type="entry name" value="CIAO1/Cia1"/>
</dbReference>
<evidence type="ECO:0000256" key="1">
    <source>
        <dbReference type="ARBA" id="ARBA00022574"/>
    </source>
</evidence>
<dbReference type="PROSITE" id="PS50294">
    <property type="entry name" value="WD_REPEATS_REGION"/>
    <property type="match status" value="2"/>
</dbReference>
<dbReference type="AlphaFoldDB" id="A0A4U5P904"/>
<dbReference type="OrthoDB" id="284782at2759"/>
<dbReference type="GO" id="GO:0097361">
    <property type="term" value="C:cytosolic [4Fe-4S] assembly targeting complex"/>
    <property type="evidence" value="ECO:0007669"/>
    <property type="project" value="InterPro"/>
</dbReference>
<dbReference type="PROSITE" id="PS50082">
    <property type="entry name" value="WD_REPEATS_2"/>
    <property type="match status" value="4"/>
</dbReference>
<feature type="repeat" description="WD" evidence="4">
    <location>
        <begin position="150"/>
        <end position="191"/>
    </location>
</feature>
<dbReference type="HAMAP" id="MF_03037">
    <property type="entry name" value="ciao1"/>
    <property type="match status" value="1"/>
</dbReference>
<gene>
    <name evidence="5" type="ORF">L596_007347</name>
</gene>
<dbReference type="InterPro" id="IPR001680">
    <property type="entry name" value="WD40_rpt"/>
</dbReference>
<feature type="repeat" description="WD" evidence="4">
    <location>
        <begin position="26"/>
        <end position="55"/>
    </location>
</feature>
<comment type="function">
    <text evidence="3">Essential component of the cytosolic iron-sulfur (Fe/S) protein assembly machinery. Required for the maturation of extramitochondrial Fe/S proteins.</text>
</comment>
<protein>
    <recommendedName>
        <fullName evidence="3">Probable cytosolic iron-sulfur protein assembly protein CIAO1 homolog</fullName>
    </recommendedName>
</protein>
<keyword evidence="6" id="KW-1185">Reference proteome</keyword>
<dbReference type="Proteomes" id="UP000298663">
    <property type="component" value="Unassembled WGS sequence"/>
</dbReference>